<dbReference type="HOGENOM" id="CLU_2420317_0_0_5"/>
<evidence type="ECO:0008006" key="3">
    <source>
        <dbReference type="Google" id="ProtNLM"/>
    </source>
</evidence>
<protein>
    <recommendedName>
        <fullName evidence="3">Nucleotidyltransferase</fullName>
    </recommendedName>
</protein>
<reference evidence="1 2" key="1">
    <citation type="submission" date="2010-12" db="EMBL/GenBank/DDBJ databases">
        <title>Whole genome sequence of Acidiphilium multivorum AIU301.</title>
        <authorList>
            <person name="Narita-Yamada S."/>
            <person name="Nakamura S."/>
            <person name="Ito N."/>
            <person name="Takarada H."/>
            <person name="Katano Y."/>
            <person name="Nakazawa H."/>
            <person name="Hosoyama A."/>
            <person name="Yamada R."/>
            <person name="Fujita N."/>
        </authorList>
    </citation>
    <scope>NUCLEOTIDE SEQUENCE [LARGE SCALE GENOMIC DNA]</scope>
    <source>
        <strain evidence="2">DSM 11245 / JCM 8867 / AIU301</strain>
        <plasmid evidence="1 2">pACMV3</plasmid>
    </source>
</reference>
<organism evidence="1 2">
    <name type="scientific">Acidiphilium multivorum (strain DSM 11245 / JCM 8867 / NBRC 100883 / AIU 301)</name>
    <dbReference type="NCBI Taxonomy" id="926570"/>
    <lineage>
        <taxon>Bacteria</taxon>
        <taxon>Pseudomonadati</taxon>
        <taxon>Pseudomonadota</taxon>
        <taxon>Alphaproteobacteria</taxon>
        <taxon>Acetobacterales</taxon>
        <taxon>Acidocellaceae</taxon>
        <taxon>Acidiphilium</taxon>
    </lineage>
</organism>
<evidence type="ECO:0000313" key="2">
    <source>
        <dbReference type="Proteomes" id="UP000007100"/>
    </source>
</evidence>
<accession>F0J7T4</accession>
<evidence type="ECO:0000313" key="1">
    <source>
        <dbReference type="EMBL" id="BAJ83151.1"/>
    </source>
</evidence>
<dbReference type="KEGG" id="amv:ACMV_P3_00020"/>
<dbReference type="EMBL" id="AP012038">
    <property type="protein sequence ID" value="BAJ83151.1"/>
    <property type="molecule type" value="Genomic_DNA"/>
</dbReference>
<dbReference type="Proteomes" id="UP000007100">
    <property type="component" value="Plasmid pACMV3"/>
</dbReference>
<proteinExistence type="predicted"/>
<name>F0J7T4_ACIMA</name>
<gene>
    <name evidence="1" type="ordered locus">ACMV_P3_00020</name>
</gene>
<keyword evidence="1" id="KW-0614">Plasmid</keyword>
<dbReference type="AlphaFoldDB" id="F0J7T4"/>
<sequence>MTLEADYLEALGLLGRVCEQYRRETGSPAYLVGGAAVALWTGGAFHSADFDLIVASAISHLQRGYRPLARCLNQPCCGGRVAIHRRDYGPL</sequence>
<geneLocation type="plasmid" evidence="1 2">
    <name>pACMV3</name>
</geneLocation>
<keyword evidence="2" id="KW-1185">Reference proteome</keyword>